<dbReference type="AlphaFoldDB" id="A0A840MMA0"/>
<evidence type="ECO:0000313" key="2">
    <source>
        <dbReference type="Proteomes" id="UP000575898"/>
    </source>
</evidence>
<gene>
    <name evidence="1" type="ORF">HNQ59_000587</name>
</gene>
<evidence type="ECO:0000313" key="1">
    <source>
        <dbReference type="EMBL" id="MBB5017323.1"/>
    </source>
</evidence>
<proteinExistence type="predicted"/>
<dbReference type="EMBL" id="JACHHY010000003">
    <property type="protein sequence ID" value="MBB5017323.1"/>
    <property type="molecule type" value="Genomic_DNA"/>
</dbReference>
<organism evidence="1 2">
    <name type="scientific">Chitinivorax tropicus</name>
    <dbReference type="NCBI Taxonomy" id="714531"/>
    <lineage>
        <taxon>Bacteria</taxon>
        <taxon>Pseudomonadati</taxon>
        <taxon>Pseudomonadota</taxon>
        <taxon>Betaproteobacteria</taxon>
        <taxon>Chitinivorax</taxon>
    </lineage>
</organism>
<sequence length="95" mass="10595">MPRTVSSLTARPNTTMPHLIRQAVRQIAQHDASQGGLHRTMPPYKARGMVIYASQGAGQCGPCNAANRTEPYFRLRCRSMISWLRLADTFLSFSS</sequence>
<dbReference type="Proteomes" id="UP000575898">
    <property type="component" value="Unassembled WGS sequence"/>
</dbReference>
<protein>
    <submittedName>
        <fullName evidence="1">Uncharacterized protein</fullName>
    </submittedName>
</protein>
<accession>A0A840MMA0</accession>
<reference evidence="1 2" key="1">
    <citation type="submission" date="2020-08" db="EMBL/GenBank/DDBJ databases">
        <title>Genomic Encyclopedia of Type Strains, Phase IV (KMG-IV): sequencing the most valuable type-strain genomes for metagenomic binning, comparative biology and taxonomic classification.</title>
        <authorList>
            <person name="Goeker M."/>
        </authorList>
    </citation>
    <scope>NUCLEOTIDE SEQUENCE [LARGE SCALE GENOMIC DNA]</scope>
    <source>
        <strain evidence="1 2">DSM 27165</strain>
    </source>
</reference>
<comment type="caution">
    <text evidence="1">The sequence shown here is derived from an EMBL/GenBank/DDBJ whole genome shotgun (WGS) entry which is preliminary data.</text>
</comment>
<name>A0A840MMA0_9PROT</name>
<keyword evidence="2" id="KW-1185">Reference proteome</keyword>